<reference evidence="1" key="1">
    <citation type="submission" date="2025-08" db="UniProtKB">
        <authorList>
            <consortium name="RefSeq"/>
        </authorList>
    </citation>
    <scope>IDENTIFICATION</scope>
    <source>
        <tissue evidence="1">Whole insect</tissue>
    </source>
</reference>
<accession>A0A6P7GH56</accession>
<gene>
    <name evidence="1" type="primary">LOC114342525</name>
</gene>
<name>A0A6P7GH56_DIAVI</name>
<proteinExistence type="predicted"/>
<protein>
    <submittedName>
        <fullName evidence="1">Uncharacterized protein LOC114342525</fullName>
    </submittedName>
</protein>
<evidence type="ECO:0000313" key="1">
    <source>
        <dbReference type="RefSeq" id="XP_028149136.1"/>
    </source>
</evidence>
<dbReference type="AlphaFoldDB" id="A0A6P7GH56"/>
<dbReference type="RefSeq" id="XP_028149136.1">
    <property type="nucleotide sequence ID" value="XM_028293335.1"/>
</dbReference>
<dbReference type="InParanoid" id="A0A6P7GH56"/>
<sequence>MDSSTSSSDHQSDLQHMPRHDVFSFGVSAEMDTINLPTYRDVLKHYFFLSDAAKNRNEMFSYRKFTFNVTDKLIFLIWSQLRIELLDRKHIITKLNRLLEKYKREIQRKGRPTYRKFVESTAKVFFIGTCQCSLEVNTCNCGKIPQHLKEFMFDQHNSRNLCLPEYNEYVSEIITTTIEKTATNPEDNSYEPTPSELEVNIDMQSVWVPVEEESKRGNYTQRYDAFNFAMFCDRFGIPDRQSSCLATALFKDINLKDNRGNPVVMDIFKVAREKMKAREVISRRRYDGSTVIAFSYDGRKNDSLTHEKIEEKWHPQIVKEPQLVVLREPGESLIGYINLKGETAEIKSKQLCEFFDAKNLSLTDLIGIGSDGENTNTGVDNGVIRKMEIRLQKPLHWFICLLHFNELPLRHLYDTLEKSVTKGPRALTGGLIEKLNECEKYQVQ</sequence>
<organism evidence="1">
    <name type="scientific">Diabrotica virgifera virgifera</name>
    <name type="common">western corn rootworm</name>
    <dbReference type="NCBI Taxonomy" id="50390"/>
    <lineage>
        <taxon>Eukaryota</taxon>
        <taxon>Metazoa</taxon>
        <taxon>Ecdysozoa</taxon>
        <taxon>Arthropoda</taxon>
        <taxon>Hexapoda</taxon>
        <taxon>Insecta</taxon>
        <taxon>Pterygota</taxon>
        <taxon>Neoptera</taxon>
        <taxon>Endopterygota</taxon>
        <taxon>Coleoptera</taxon>
        <taxon>Polyphaga</taxon>
        <taxon>Cucujiformia</taxon>
        <taxon>Chrysomeloidea</taxon>
        <taxon>Chrysomelidae</taxon>
        <taxon>Galerucinae</taxon>
        <taxon>Diabroticina</taxon>
        <taxon>Diabroticites</taxon>
        <taxon>Diabrotica</taxon>
    </lineage>
</organism>